<feature type="region of interest" description="Disordered" evidence="1">
    <location>
        <begin position="94"/>
        <end position="124"/>
    </location>
</feature>
<reference evidence="2 4" key="1">
    <citation type="submission" date="2019-03" db="EMBL/GenBank/DDBJ databases">
        <title>Genomic Encyclopedia of Type Strains, Phase IV (KMG-IV): sequencing the most valuable type-strain genomes for metagenomic binning, comparative biology and taxonomic classification.</title>
        <authorList>
            <person name="Goeker M."/>
        </authorList>
    </citation>
    <scope>NUCLEOTIDE SEQUENCE [LARGE SCALE GENOMIC DNA]</scope>
    <source>
        <strain evidence="2 4">DSM 12034</strain>
    </source>
</reference>
<feature type="region of interest" description="Disordered" evidence="1">
    <location>
        <begin position="136"/>
        <end position="155"/>
    </location>
</feature>
<name>A0A4R3LEY8_9BURK</name>
<proteinExistence type="predicted"/>
<feature type="compositionally biased region" description="Polar residues" evidence="1">
    <location>
        <begin position="97"/>
        <end position="117"/>
    </location>
</feature>
<reference evidence="3 5" key="2">
    <citation type="submission" date="2019-07" db="EMBL/GenBank/DDBJ databases">
        <title>Tepidimonas ignava SPS-1037 draft genome.</title>
        <authorList>
            <person name="Da Costa M.S."/>
            <person name="Froufe H.J.C."/>
            <person name="Egas C."/>
            <person name="Albuquerque L."/>
        </authorList>
    </citation>
    <scope>NUCLEOTIDE SEQUENCE [LARGE SCALE GENOMIC DNA]</scope>
    <source>
        <strain evidence="3 5">SPS-1037</strain>
    </source>
</reference>
<comment type="caution">
    <text evidence="2">The sequence shown here is derived from an EMBL/GenBank/DDBJ whole genome shotgun (WGS) entry which is preliminary data.</text>
</comment>
<keyword evidence="5" id="KW-1185">Reference proteome</keyword>
<evidence type="ECO:0000313" key="5">
    <source>
        <dbReference type="Proteomes" id="UP000315577"/>
    </source>
</evidence>
<dbReference type="Proteomes" id="UP000315577">
    <property type="component" value="Unassembled WGS sequence"/>
</dbReference>
<evidence type="ECO:0000313" key="3">
    <source>
        <dbReference type="EMBL" id="TSE20342.1"/>
    </source>
</evidence>
<dbReference type="InterPro" id="IPR014942">
    <property type="entry name" value="AbiEii"/>
</dbReference>
<dbReference type="GO" id="GO:0016740">
    <property type="term" value="F:transferase activity"/>
    <property type="evidence" value="ECO:0007669"/>
    <property type="project" value="UniProtKB-KW"/>
</dbReference>
<organism evidence="2 4">
    <name type="scientific">Tepidimonas ignava</name>
    <dbReference type="NCBI Taxonomy" id="114249"/>
    <lineage>
        <taxon>Bacteria</taxon>
        <taxon>Pseudomonadati</taxon>
        <taxon>Pseudomonadota</taxon>
        <taxon>Betaproteobacteria</taxon>
        <taxon>Burkholderiales</taxon>
        <taxon>Tepidimonas</taxon>
    </lineage>
</organism>
<dbReference type="EMBL" id="VJNC01000013">
    <property type="protein sequence ID" value="TSE20342.1"/>
    <property type="molecule type" value="Genomic_DNA"/>
</dbReference>
<evidence type="ECO:0000313" key="4">
    <source>
        <dbReference type="Proteomes" id="UP000295536"/>
    </source>
</evidence>
<gene>
    <name evidence="2" type="ORF">EDC36_104155</name>
    <name evidence="3" type="ORF">Tigna_01973</name>
</gene>
<dbReference type="Pfam" id="PF08843">
    <property type="entry name" value="AbiEii"/>
    <property type="match status" value="1"/>
</dbReference>
<keyword evidence="2" id="KW-0808">Transferase</keyword>
<dbReference type="Gene3D" id="3.10.450.620">
    <property type="entry name" value="JHP933, nucleotidyltransferase-like core domain"/>
    <property type="match status" value="1"/>
</dbReference>
<evidence type="ECO:0000313" key="2">
    <source>
        <dbReference type="EMBL" id="TCS98731.1"/>
    </source>
</evidence>
<dbReference type="RefSeq" id="WP_243646470.1">
    <property type="nucleotide sequence ID" value="NZ_SMAH01000004.1"/>
</dbReference>
<evidence type="ECO:0000256" key="1">
    <source>
        <dbReference type="SAM" id="MobiDB-lite"/>
    </source>
</evidence>
<sequence length="155" mass="17211">MADIPREHYFDLSASDQADLLQSLAPVVGRRAEILEKDIWLWQVLDILFQLPCRKPMAFKGGTSLSKVYKAIDRFSEDIDVTVDYRSLVADAPELESMTSNSQRSKLSDEQPAQQVVGSIEGGTHDARHRRVDAGITGSTCHGASHAAHQHRGQR</sequence>
<accession>A0A4R3LEY8</accession>
<dbReference type="EMBL" id="SMAH01000004">
    <property type="protein sequence ID" value="TCS98731.1"/>
    <property type="molecule type" value="Genomic_DNA"/>
</dbReference>
<dbReference type="Proteomes" id="UP000295536">
    <property type="component" value="Unassembled WGS sequence"/>
</dbReference>
<protein>
    <submittedName>
        <fullName evidence="3">Nucleotidyl transferase AbiEii toxin, Type IV TA system</fullName>
    </submittedName>
    <submittedName>
        <fullName evidence="2">Nucleotidyltransferase AbiEii toxin of type IV toxin-antitoxin system</fullName>
    </submittedName>
</protein>
<dbReference type="AlphaFoldDB" id="A0A4R3LEY8"/>